<gene>
    <name evidence="1" type="ORF">UB32_16910</name>
</gene>
<dbReference type="EMBL" id="JXIQ01000162">
    <property type="protein sequence ID" value="KIY20861.1"/>
    <property type="molecule type" value="Genomic_DNA"/>
</dbReference>
<accession>A0A0D6Z765</accession>
<proteinExistence type="predicted"/>
<comment type="caution">
    <text evidence="1">The sequence shown here is derived from an EMBL/GenBank/DDBJ whole genome shotgun (WGS) entry which is preliminary data.</text>
</comment>
<reference evidence="1 2" key="1">
    <citation type="submission" date="2015-01" db="EMBL/GenBank/DDBJ databases">
        <title>Draft genome sequences of the supercritical CO2 tolerant bacteria Bacillus subterraneus MITOT1 and Bacillus cereus MIT0214.</title>
        <authorList>
            <person name="Peet K.C."/>
            <person name="Thompson J.R."/>
        </authorList>
    </citation>
    <scope>NUCLEOTIDE SEQUENCE [LARGE SCALE GENOMIC DNA]</scope>
    <source>
        <strain evidence="1 2">MITOT1</strain>
    </source>
</reference>
<sequence length="89" mass="10071">MKEDMSNVKVDVSTLKEDMSHLQNSADVVQADISEVKVTVTQIQAAQAEDVIGILKVSKKKTDFEVDYLNNRLTEIDKRLYVLEKMGQN</sequence>
<dbReference type="Gene3D" id="1.20.5.170">
    <property type="match status" value="1"/>
</dbReference>
<keyword evidence="2" id="KW-1185">Reference proteome</keyword>
<dbReference type="AlphaFoldDB" id="A0A0D6Z765"/>
<evidence type="ECO:0000313" key="1">
    <source>
        <dbReference type="EMBL" id="KIY20861.1"/>
    </source>
</evidence>
<dbReference type="Proteomes" id="UP000032512">
    <property type="component" value="Unassembled WGS sequence"/>
</dbReference>
<evidence type="ECO:0000313" key="2">
    <source>
        <dbReference type="Proteomes" id="UP000032512"/>
    </source>
</evidence>
<organism evidence="1 2">
    <name type="scientific">Mesobacillus subterraneus</name>
    <dbReference type="NCBI Taxonomy" id="285983"/>
    <lineage>
        <taxon>Bacteria</taxon>
        <taxon>Bacillati</taxon>
        <taxon>Bacillota</taxon>
        <taxon>Bacilli</taxon>
        <taxon>Bacillales</taxon>
        <taxon>Bacillaceae</taxon>
        <taxon>Mesobacillus</taxon>
    </lineage>
</organism>
<name>A0A0D6Z765_9BACI</name>
<dbReference type="PATRIC" id="fig|285983.3.peg.2687"/>
<protein>
    <submittedName>
        <fullName evidence="1">Uncharacterized protein</fullName>
    </submittedName>
</protein>